<dbReference type="Proteomes" id="UP000064183">
    <property type="component" value="Chromosome"/>
</dbReference>
<dbReference type="KEGG" id="sgb:WQO_11640"/>
<proteinExistence type="predicted"/>
<protein>
    <recommendedName>
        <fullName evidence="3">Immunity 49 family protein</fullName>
    </recommendedName>
</protein>
<evidence type="ECO:0008006" key="3">
    <source>
        <dbReference type="Google" id="ProtNLM"/>
    </source>
</evidence>
<name>A0A0U3LPJ8_STRGL</name>
<evidence type="ECO:0000313" key="1">
    <source>
        <dbReference type="EMBL" id="ALU98060.1"/>
    </source>
</evidence>
<dbReference type="Pfam" id="PF15575">
    <property type="entry name" value="Imm49"/>
    <property type="match status" value="1"/>
</dbReference>
<dbReference type="AlphaFoldDB" id="A0A0U3LPJ8"/>
<accession>A0A0U3LPJ8</accession>
<sequence>MASLTESTNRVLSRLESSDMSRSRALGCCMTVAMSHCAGDPQANQFDTWEAWVTAMQVGSALFDSATAAEGPVTCRIGVNDETKQLPATGPARYAHAGAWLTTVYLAVICREEARLDRLMRVPVALLRESGAIFDEYVYKWVEALQSYWSRRAGDMWSSLVAAIEGARPETASIADEETLLKILYPPLELFQLYNRGEIEKFNESLAEFLTWHRQYWSADEARATDRDGLVALAPLAIACMAYDNGFPIDVESEYLPKELLHFGWAGEVDS</sequence>
<gene>
    <name evidence="1" type="ORF">WQO_11640</name>
</gene>
<reference evidence="1 2" key="1">
    <citation type="journal article" date="2012" name="J. Bacteriol.">
        <title>Draft genome sequence of Streptomyces globisporus C-1027, which produces an antitumor antibiotic consisting of a nine-membered enediyne with a chromoprotein.</title>
        <authorList>
            <person name="Wang L."/>
            <person name="Wang S."/>
            <person name="He Q."/>
            <person name="Yu T."/>
            <person name="Li Q."/>
            <person name="Hong B."/>
        </authorList>
    </citation>
    <scope>NUCLEOTIDE SEQUENCE [LARGE SCALE GENOMIC DNA]</scope>
    <source>
        <strain evidence="1 2">C-1027</strain>
    </source>
</reference>
<dbReference type="EMBL" id="CP013738">
    <property type="protein sequence ID" value="ALU98060.1"/>
    <property type="molecule type" value="Genomic_DNA"/>
</dbReference>
<organism evidence="1 2">
    <name type="scientific">Streptomyces globisporus C-1027</name>
    <dbReference type="NCBI Taxonomy" id="1172567"/>
    <lineage>
        <taxon>Bacteria</taxon>
        <taxon>Bacillati</taxon>
        <taxon>Actinomycetota</taxon>
        <taxon>Actinomycetes</taxon>
        <taxon>Kitasatosporales</taxon>
        <taxon>Streptomycetaceae</taxon>
        <taxon>Streptomyces</taxon>
    </lineage>
</organism>
<dbReference type="STRING" id="1172567.WQO_11640"/>
<evidence type="ECO:0000313" key="2">
    <source>
        <dbReference type="Proteomes" id="UP000064183"/>
    </source>
</evidence>
<dbReference type="InterPro" id="IPR029074">
    <property type="entry name" value="Imm49"/>
</dbReference>